<dbReference type="Pfam" id="PF25074">
    <property type="entry name" value="DUF7798"/>
    <property type="match status" value="1"/>
</dbReference>
<dbReference type="OrthoDB" id="1922570at2759"/>
<feature type="compositionally biased region" description="Basic and acidic residues" evidence="1">
    <location>
        <begin position="1"/>
        <end position="17"/>
    </location>
</feature>
<feature type="compositionally biased region" description="Gly residues" evidence="1">
    <location>
        <begin position="18"/>
        <end position="30"/>
    </location>
</feature>
<evidence type="ECO:0000256" key="1">
    <source>
        <dbReference type="SAM" id="MobiDB-lite"/>
    </source>
</evidence>
<name>A0A843U2Y6_COLES</name>
<feature type="compositionally biased region" description="Low complexity" evidence="1">
    <location>
        <begin position="77"/>
        <end position="86"/>
    </location>
</feature>
<comment type="caution">
    <text evidence="3">The sequence shown here is derived from an EMBL/GenBank/DDBJ whole genome shotgun (WGS) entry which is preliminary data.</text>
</comment>
<evidence type="ECO:0000313" key="4">
    <source>
        <dbReference type="Proteomes" id="UP000652761"/>
    </source>
</evidence>
<dbReference type="PANTHER" id="PTHR36011">
    <property type="entry name" value="BAT2 DOMAIN PROTEIN"/>
    <property type="match status" value="1"/>
</dbReference>
<dbReference type="Proteomes" id="UP000652761">
    <property type="component" value="Unassembled WGS sequence"/>
</dbReference>
<keyword evidence="4" id="KW-1185">Reference proteome</keyword>
<dbReference type="PANTHER" id="PTHR36011:SF1">
    <property type="entry name" value="BAT2 DOMAIN PROTEIN"/>
    <property type="match status" value="1"/>
</dbReference>
<sequence>MEEEKPNPTEKTEEHNDGGSGAGGGGAGGRWGGWGFSSFSAFSDLQKAAEEISRSAVEAAKSAAKGLSELQNDPSVSESAEGEGASQKAPAEVKAEEDDHEKIRKSALDRLENASEDSLLGQGLKVLDNSVENLASGAWNVLGNAWKGGSNLVQRLEHSAASLADSIQQGNLPAKAGSIAPSIIESGKTFTTKGIEVLERVGKETMELLISETGLEVEKDAHEVDEEIDEQFEEVTFDRCFYIYGGPEHLEELEALSSHYALLFNRKKAKLSSEQKSFYDSKLKQVQEIFSLGTEFEQITDSDKGKNIETTDGGNSNELKALRDSSVSRAADVAAGFAAAIGGLAANEVFQKTTDRLETLHSEGVHRLSELCCYAVSQVLMLGKSVISNVNKTHGEEVDDNIEIDWPEDSVSKAKIIRLKAQSMTGDVEAVSNSFITGISDVIEAYTTAIQGAPADDHGSSAQPTKVQDKVKTISSHIRAGQSHALDKIQDALQYLAYVVLSTSMPSP</sequence>
<evidence type="ECO:0000259" key="2">
    <source>
        <dbReference type="Pfam" id="PF25074"/>
    </source>
</evidence>
<gene>
    <name evidence="3" type="ORF">Taro_008292</name>
</gene>
<dbReference type="EMBL" id="NMUH01000270">
    <property type="protein sequence ID" value="MQL75913.1"/>
    <property type="molecule type" value="Genomic_DNA"/>
</dbReference>
<dbReference type="AlphaFoldDB" id="A0A843U2Y6"/>
<feature type="domain" description="DUF7798" evidence="2">
    <location>
        <begin position="235"/>
        <end position="505"/>
    </location>
</feature>
<feature type="region of interest" description="Disordered" evidence="1">
    <location>
        <begin position="50"/>
        <end position="101"/>
    </location>
</feature>
<protein>
    <recommendedName>
        <fullName evidence="2">DUF7798 domain-containing protein</fullName>
    </recommendedName>
</protein>
<accession>A0A843U2Y6</accession>
<feature type="region of interest" description="Disordered" evidence="1">
    <location>
        <begin position="1"/>
        <end position="30"/>
    </location>
</feature>
<proteinExistence type="predicted"/>
<evidence type="ECO:0000313" key="3">
    <source>
        <dbReference type="EMBL" id="MQL75913.1"/>
    </source>
</evidence>
<organism evidence="3 4">
    <name type="scientific">Colocasia esculenta</name>
    <name type="common">Wild taro</name>
    <name type="synonym">Arum esculentum</name>
    <dbReference type="NCBI Taxonomy" id="4460"/>
    <lineage>
        <taxon>Eukaryota</taxon>
        <taxon>Viridiplantae</taxon>
        <taxon>Streptophyta</taxon>
        <taxon>Embryophyta</taxon>
        <taxon>Tracheophyta</taxon>
        <taxon>Spermatophyta</taxon>
        <taxon>Magnoliopsida</taxon>
        <taxon>Liliopsida</taxon>
        <taxon>Araceae</taxon>
        <taxon>Aroideae</taxon>
        <taxon>Colocasieae</taxon>
        <taxon>Colocasia</taxon>
    </lineage>
</organism>
<reference evidence="3" key="1">
    <citation type="submission" date="2017-07" db="EMBL/GenBank/DDBJ databases">
        <title>Taro Niue Genome Assembly and Annotation.</title>
        <authorList>
            <person name="Atibalentja N."/>
            <person name="Keating K."/>
            <person name="Fields C.J."/>
        </authorList>
    </citation>
    <scope>NUCLEOTIDE SEQUENCE</scope>
    <source>
        <strain evidence="3">Niue_2</strain>
        <tissue evidence="3">Leaf</tissue>
    </source>
</reference>
<dbReference type="InterPro" id="IPR056700">
    <property type="entry name" value="DUF7798"/>
</dbReference>